<dbReference type="Proteomes" id="UP000607653">
    <property type="component" value="Unassembled WGS sequence"/>
</dbReference>
<organism evidence="1 2">
    <name type="scientific">Nelumbo nucifera</name>
    <name type="common">Sacred lotus</name>
    <dbReference type="NCBI Taxonomy" id="4432"/>
    <lineage>
        <taxon>Eukaryota</taxon>
        <taxon>Viridiplantae</taxon>
        <taxon>Streptophyta</taxon>
        <taxon>Embryophyta</taxon>
        <taxon>Tracheophyta</taxon>
        <taxon>Spermatophyta</taxon>
        <taxon>Magnoliopsida</taxon>
        <taxon>Proteales</taxon>
        <taxon>Nelumbonaceae</taxon>
        <taxon>Nelumbo</taxon>
    </lineage>
</organism>
<reference evidence="1 2" key="1">
    <citation type="journal article" date="2020" name="Mol. Biol. Evol.">
        <title>Distinct Expression and Methylation Patterns for Genes with Different Fates following a Single Whole-Genome Duplication in Flowering Plants.</title>
        <authorList>
            <person name="Shi T."/>
            <person name="Rahmani R.S."/>
            <person name="Gugger P.F."/>
            <person name="Wang M."/>
            <person name="Li H."/>
            <person name="Zhang Y."/>
            <person name="Li Z."/>
            <person name="Wang Q."/>
            <person name="Van de Peer Y."/>
            <person name="Marchal K."/>
            <person name="Chen J."/>
        </authorList>
    </citation>
    <scope>NUCLEOTIDE SEQUENCE [LARGE SCALE GENOMIC DNA]</scope>
    <source>
        <tissue evidence="1">Leaf</tissue>
    </source>
</reference>
<name>A0A822YPR7_NELNU</name>
<dbReference type="EMBL" id="DUZY01000003">
    <property type="protein sequence ID" value="DAD33015.1"/>
    <property type="molecule type" value="Genomic_DNA"/>
</dbReference>
<keyword evidence="2" id="KW-1185">Reference proteome</keyword>
<dbReference type="AlphaFoldDB" id="A0A822YPR7"/>
<evidence type="ECO:0000313" key="2">
    <source>
        <dbReference type="Proteomes" id="UP000607653"/>
    </source>
</evidence>
<gene>
    <name evidence="1" type="ORF">HUJ06_011866</name>
</gene>
<comment type="caution">
    <text evidence="1">The sequence shown here is derived from an EMBL/GenBank/DDBJ whole genome shotgun (WGS) entry which is preliminary data.</text>
</comment>
<sequence length="57" mass="6472">MGRPMNRFDQNLSYFGHVGSLYSSSQLPNMENIIKLTGVQTMNNMEPPCHNNSLNQD</sequence>
<proteinExistence type="predicted"/>
<accession>A0A822YPR7</accession>
<protein>
    <submittedName>
        <fullName evidence="1">Uncharacterized protein</fullName>
    </submittedName>
</protein>
<evidence type="ECO:0000313" key="1">
    <source>
        <dbReference type="EMBL" id="DAD33015.1"/>
    </source>
</evidence>